<organism evidence="1">
    <name type="scientific">Chromera velia CCMP2878</name>
    <dbReference type="NCBI Taxonomy" id="1169474"/>
    <lineage>
        <taxon>Eukaryota</taxon>
        <taxon>Sar</taxon>
        <taxon>Alveolata</taxon>
        <taxon>Colpodellida</taxon>
        <taxon>Chromeraceae</taxon>
        <taxon>Chromera</taxon>
    </lineage>
</organism>
<protein>
    <submittedName>
        <fullName evidence="1">Uncharacterized protein</fullName>
    </submittedName>
</protein>
<sequence length="423" mass="48168">MAQVGGVPIPETWQSGYLQLRKRVEDQEKIIAEMQRSLCGVVKLFEDLRGAESLVRSTHPHGFQCEPDGRSGQEFLLSVDSLRRERSERAHHVLFSVYLPHLGLVRTRVRAGFEEKKKGMAALVGSWSSACAKKKIRAEWLETLSDAERGLWKYIQDLDPFPYMFASDLETPSARFDFALKVVWDLPCLWKVLLKEQNPSLLATKLMMPVLLGRQGYYAVQKRVRYHGRDHPFDRTLPNMKLLVPLDPEFFSLRRHVLLLLWQAAIADPRIPGVRALCHWLVTASHVGDQETVRLVGSYLTEQQRVASAQWVARRIGSFHLRSSGRVLGSGVMLQMGWRGESTTRYMKFFEEIRCLPKAKRRALVLSQAERVCAASEEMKKFLSDVHRSAGGGGGIRNLMMQIGFVNLETHLKPFGVLTQTML</sequence>
<accession>A0A0G4GHN3</accession>
<reference evidence="1" key="1">
    <citation type="submission" date="2014-11" db="EMBL/GenBank/DDBJ databases">
        <authorList>
            <person name="Otto D Thomas"/>
            <person name="Naeem Raeece"/>
        </authorList>
    </citation>
    <scope>NUCLEOTIDE SEQUENCE</scope>
</reference>
<evidence type="ECO:0000313" key="1">
    <source>
        <dbReference type="EMBL" id="CEM29244.1"/>
    </source>
</evidence>
<dbReference type="AlphaFoldDB" id="A0A0G4GHN3"/>
<dbReference type="VEuPathDB" id="CryptoDB:Cvel_21932"/>
<name>A0A0G4GHN3_9ALVE</name>
<dbReference type="EMBL" id="CDMZ01001220">
    <property type="protein sequence ID" value="CEM29244.1"/>
    <property type="molecule type" value="Genomic_DNA"/>
</dbReference>
<gene>
    <name evidence="1" type="ORF">Cvel_21932</name>
</gene>
<dbReference type="PhylomeDB" id="A0A0G4GHN3"/>
<proteinExistence type="predicted"/>